<proteinExistence type="predicted"/>
<evidence type="ECO:0000313" key="2">
    <source>
        <dbReference type="Proteomes" id="UP000254707"/>
    </source>
</evidence>
<protein>
    <submittedName>
        <fullName evidence="1">Lipoprotein</fullName>
    </submittedName>
</protein>
<name>A0A380HII4_STASA</name>
<accession>A0A380HII4</accession>
<sequence length="62" mass="7065">MILSPIFITYISLQSASALGLYWTVGDLFLIIQMHFAHAYYGKIARNEATLLQDELKEETKS</sequence>
<keyword evidence="1" id="KW-0449">Lipoprotein</keyword>
<evidence type="ECO:0000313" key="1">
    <source>
        <dbReference type="EMBL" id="SUM82123.1"/>
    </source>
</evidence>
<dbReference type="AlphaFoldDB" id="A0A380HII4"/>
<dbReference type="Proteomes" id="UP000254707">
    <property type="component" value="Unassembled WGS sequence"/>
</dbReference>
<reference evidence="1 2" key="1">
    <citation type="submission" date="2018-06" db="EMBL/GenBank/DDBJ databases">
        <authorList>
            <consortium name="Pathogen Informatics"/>
            <person name="Doyle S."/>
        </authorList>
    </citation>
    <scope>NUCLEOTIDE SEQUENCE [LARGE SCALE GENOMIC DNA]</scope>
    <source>
        <strain evidence="1 2">NCTC7688</strain>
    </source>
</reference>
<organism evidence="1 2">
    <name type="scientific">Staphylococcus saprophyticus</name>
    <dbReference type="NCBI Taxonomy" id="29385"/>
    <lineage>
        <taxon>Bacteria</taxon>
        <taxon>Bacillati</taxon>
        <taxon>Bacillota</taxon>
        <taxon>Bacilli</taxon>
        <taxon>Bacillales</taxon>
        <taxon>Staphylococcaceae</taxon>
        <taxon>Staphylococcus</taxon>
    </lineage>
</organism>
<dbReference type="EMBL" id="UHED01000001">
    <property type="protein sequence ID" value="SUM82123.1"/>
    <property type="molecule type" value="Genomic_DNA"/>
</dbReference>
<gene>
    <name evidence="1" type="primary">yidC_1</name>
    <name evidence="1" type="ORF">NCTC7688_00619</name>
</gene>